<proteinExistence type="predicted"/>
<dbReference type="Pfam" id="PF07691">
    <property type="entry name" value="PA14"/>
    <property type="match status" value="1"/>
</dbReference>
<dbReference type="EMBL" id="JAPDPJ010000012">
    <property type="protein sequence ID" value="MCW3786287.1"/>
    <property type="molecule type" value="Genomic_DNA"/>
</dbReference>
<dbReference type="PROSITE" id="PS51820">
    <property type="entry name" value="PA14"/>
    <property type="match status" value="1"/>
</dbReference>
<evidence type="ECO:0000313" key="3">
    <source>
        <dbReference type="EMBL" id="MCW3786287.1"/>
    </source>
</evidence>
<organism evidence="3 4">
    <name type="scientific">Plebeiibacterium sediminum</name>
    <dbReference type="NCBI Taxonomy" id="2992112"/>
    <lineage>
        <taxon>Bacteria</taxon>
        <taxon>Pseudomonadati</taxon>
        <taxon>Bacteroidota</taxon>
        <taxon>Bacteroidia</taxon>
        <taxon>Marinilabiliales</taxon>
        <taxon>Marinilabiliaceae</taxon>
        <taxon>Plebeiibacterium</taxon>
    </lineage>
</organism>
<dbReference type="Proteomes" id="UP001209229">
    <property type="component" value="Unassembled WGS sequence"/>
</dbReference>
<protein>
    <submittedName>
        <fullName evidence="3">Metallophosphoesterase</fullName>
    </submittedName>
</protein>
<dbReference type="InterPro" id="IPR011658">
    <property type="entry name" value="PA14_dom"/>
</dbReference>
<comment type="caution">
    <text evidence="3">The sequence shown here is derived from an EMBL/GenBank/DDBJ whole genome shotgun (WGS) entry which is preliminary data.</text>
</comment>
<dbReference type="SUPFAM" id="SSF56300">
    <property type="entry name" value="Metallo-dependent phosphatases"/>
    <property type="match status" value="1"/>
</dbReference>
<keyword evidence="4" id="KW-1185">Reference proteome</keyword>
<evidence type="ECO:0000313" key="4">
    <source>
        <dbReference type="Proteomes" id="UP001209229"/>
    </source>
</evidence>
<sequence>MLRIKKLFKIAGLLSIALITQGTFAQNGKPEVLYFNNDQTFKVLQFTDVHWAAKEPGCKATLTMMNEVLDKEKPDLVVYTGDVVLSEFENRDELASGWKEVTAPVRDRKINWVAVLGNHDSEGNVARNSVYDCFTNLPYNINGTTNHTFADFSLPVSTTNGATGAVLYFFDSNDYAGMFQPGKYGWITKDQVEAYQKQSENYTKQNNGTPVPSLAFFHIPIPEYKELYSSKDQLTGHVGEEVSSPDINSGLFAAMALNGDVMGVFCGHDHNNDFIGEWHDIALAYGRCSGNNAYGDYRNGARVITLTPHQFSFDSWISIPSRKEFRYHFPKNTPVITDYLPAQSQNINYVQGINYTYYKGEVSSVNEIESLKEVKSGNANNFDLSLADQEDHYAFVFEGFIDIPAKDVYTFYLRSDDGSQLFIDDVLVVDNDGGHSARTRKGHAGLDSGKHKIKLLYFEDYMGQELKVGIQSQLLKKDFIKPQMLFRKK</sequence>
<dbReference type="InterPro" id="IPR004843">
    <property type="entry name" value="Calcineurin-like_PHP"/>
</dbReference>
<reference evidence="3" key="1">
    <citation type="submission" date="2022-10" db="EMBL/GenBank/DDBJ databases">
        <authorList>
            <person name="Yu W.X."/>
        </authorList>
    </citation>
    <scope>NUCLEOTIDE SEQUENCE</scope>
    <source>
        <strain evidence="3">AAT</strain>
    </source>
</reference>
<dbReference type="RefSeq" id="WP_301189853.1">
    <property type="nucleotide sequence ID" value="NZ_JAPDPJ010000012.1"/>
</dbReference>
<feature type="signal peptide" evidence="1">
    <location>
        <begin position="1"/>
        <end position="25"/>
    </location>
</feature>
<dbReference type="AlphaFoldDB" id="A0AAE3SER6"/>
<dbReference type="PANTHER" id="PTHR32440">
    <property type="entry name" value="PHOSPHATASE DCR2-RELATED-RELATED"/>
    <property type="match status" value="1"/>
</dbReference>
<feature type="domain" description="PA14" evidence="2">
    <location>
        <begin position="348"/>
        <end position="484"/>
    </location>
</feature>
<evidence type="ECO:0000259" key="2">
    <source>
        <dbReference type="PROSITE" id="PS51820"/>
    </source>
</evidence>
<dbReference type="PANTHER" id="PTHR32440:SF11">
    <property type="entry name" value="METALLOPHOSPHOESTERASE DOMAIN-CONTAINING PROTEIN"/>
    <property type="match status" value="1"/>
</dbReference>
<name>A0AAE3SER6_9BACT</name>
<accession>A0AAE3SER6</accession>
<evidence type="ECO:0000256" key="1">
    <source>
        <dbReference type="SAM" id="SignalP"/>
    </source>
</evidence>
<keyword evidence="1" id="KW-0732">Signal</keyword>
<dbReference type="Gene3D" id="3.90.182.10">
    <property type="entry name" value="Toxin - Anthrax Protective Antigen,domain 1"/>
    <property type="match status" value="1"/>
</dbReference>
<dbReference type="CDD" id="cd07383">
    <property type="entry name" value="MPP_Dcr2"/>
    <property type="match status" value="1"/>
</dbReference>
<gene>
    <name evidence="3" type="ORF">OM075_07405</name>
</gene>
<dbReference type="Gene3D" id="3.60.21.10">
    <property type="match status" value="1"/>
</dbReference>
<dbReference type="SUPFAM" id="SSF56988">
    <property type="entry name" value="Anthrax protective antigen"/>
    <property type="match status" value="1"/>
</dbReference>
<dbReference type="SMART" id="SM00758">
    <property type="entry name" value="PA14"/>
    <property type="match status" value="1"/>
</dbReference>
<dbReference type="InterPro" id="IPR037524">
    <property type="entry name" value="PA14/GLEYA"/>
</dbReference>
<dbReference type="Pfam" id="PF00149">
    <property type="entry name" value="Metallophos"/>
    <property type="match status" value="1"/>
</dbReference>
<feature type="chain" id="PRO_5041981375" evidence="1">
    <location>
        <begin position="26"/>
        <end position="489"/>
    </location>
</feature>
<dbReference type="GO" id="GO:0016788">
    <property type="term" value="F:hydrolase activity, acting on ester bonds"/>
    <property type="evidence" value="ECO:0007669"/>
    <property type="project" value="TreeGrafter"/>
</dbReference>
<dbReference type="InterPro" id="IPR029052">
    <property type="entry name" value="Metallo-depent_PP-like"/>
</dbReference>
<dbReference type="GO" id="GO:0005737">
    <property type="term" value="C:cytoplasm"/>
    <property type="evidence" value="ECO:0007669"/>
    <property type="project" value="TreeGrafter"/>
</dbReference>